<feature type="region of interest" description="Disordered" evidence="1">
    <location>
        <begin position="283"/>
        <end position="304"/>
    </location>
</feature>
<evidence type="ECO:0000256" key="1">
    <source>
        <dbReference type="SAM" id="MobiDB-lite"/>
    </source>
</evidence>
<feature type="signal peptide" evidence="2">
    <location>
        <begin position="1"/>
        <end position="18"/>
    </location>
</feature>
<evidence type="ECO:0000313" key="4">
    <source>
        <dbReference type="EMBL" id="BFO76664.1"/>
    </source>
</evidence>
<name>A0AB33J4P8_9BACT</name>
<evidence type="ECO:0000259" key="3">
    <source>
        <dbReference type="Pfam" id="PF14905"/>
    </source>
</evidence>
<proteinExistence type="predicted"/>
<dbReference type="AlphaFoldDB" id="A0AB33J4P8"/>
<dbReference type="Pfam" id="PF14905">
    <property type="entry name" value="OMP_b-brl_3"/>
    <property type="match status" value="1"/>
</dbReference>
<evidence type="ECO:0000256" key="2">
    <source>
        <dbReference type="SAM" id="SignalP"/>
    </source>
</evidence>
<accession>A0AB33J4P8</accession>
<dbReference type="InterPro" id="IPR041700">
    <property type="entry name" value="OMP_b-brl_3"/>
</dbReference>
<sequence>MKNFLMPILLFLPILLFAQRGNNEQCLLVGSVYDSFTRVPLPAKIILMTQDSVVLDTTSVKIYGHQNNYAFKVQKETRNYIIKATCIGYDSCYINYQFKPRSRNQNYEIPPLLLRKKNKDYTVDLDGIEVKATRIQLVYRGDTLVYDASAFVLPEGSMLDNLIKQMPGAELKDNGDVYINGQKVDYLTLNGKNFFKGKNKVMLENLPYYSVKNIKVYHKDNQERLASNTRKKDYVMDVNLKREYLHSYLGNSEVGAGTDKRWLARTFGLFTGEHNNVGVFTNMNNTNEDRKPGRDGNWQSDNKNKGIKSIKQAGINIDSSAKNKKADNSFDATAQWTDDDLTEQTNRETFASDGNITKGSYNVVRNKDVNLNLNNRLMLTTKNPTFITTQVNYAKGDYNSLQKDSTYRTTWLNQRLYSKSSTLKEFKANLDIIKFFTLSNGDNLGIHAKVGYTTRKPDEAFSSERIRYTGYNTSDLRAYYRDNHRQEYNYSLSLQYDYNLNSKWTITSKVLYQQKHQTATNRNYKMYLSESGDWNNFGTLPSAASVSAQQLDSKNSYHFNSLNRQLTPSLNITRNLKNGLIEMYLPLELNREQIHYHAAELDMAPHRQYVKFEPALSYRTYGKKSIRMSYETTEAQPEYIDLMPYSNTINPLTVVVNNPLLKRQRQHLFEVYHKWKSDSTDLNRWINIRAEIVQHAWGSRINYNTKLGSFTTMMDNVDGNWNINGRIGFTRTVDRPKRLYLTMELSNGYIHSVDYDIAYDSKEATLSHVNTWHTELATSLKYTLSNLTASVQGKINSRLCRGNRNNFENLNTFDFQYGTSLQYNIPGIRLSMSTDLTMFSRRGYESSMMNTDNLILNAQISHSLIKERVTAKLSVFDMLHQFSNKTYLVNAQGWTETYYNSIPRYIMFSLIFKFHKGKGS</sequence>
<dbReference type="SUPFAM" id="SSF56935">
    <property type="entry name" value="Porins"/>
    <property type="match status" value="1"/>
</dbReference>
<reference evidence="4" key="1">
    <citation type="submission" date="2024-07" db="EMBL/GenBank/DDBJ databases">
        <title>Complete genome sequence of Prevotella sp. YM-2024 GTC17259.</title>
        <authorList>
            <person name="Hayashi M."/>
            <person name="Muto Y."/>
            <person name="Tanaka K."/>
            <person name="Niwa H."/>
        </authorList>
    </citation>
    <scope>NUCLEOTIDE SEQUENCE</scope>
    <source>
        <strain evidence="4">GTC17259</strain>
    </source>
</reference>
<gene>
    <name evidence="4" type="ORF">GTC17259_17140</name>
</gene>
<feature type="domain" description="Outer membrane protein beta-barrel" evidence="3">
    <location>
        <begin position="606"/>
        <end position="798"/>
    </location>
</feature>
<dbReference type="EMBL" id="AP035787">
    <property type="protein sequence ID" value="BFO76664.1"/>
    <property type="molecule type" value="Genomic_DNA"/>
</dbReference>
<feature type="chain" id="PRO_5044321279" evidence="2">
    <location>
        <begin position="19"/>
        <end position="920"/>
    </location>
</feature>
<organism evidence="4">
    <name type="scientific">Prevotella sp. GTC17259</name>
    <dbReference type="NCBI Taxonomy" id="3236795"/>
    <lineage>
        <taxon>Bacteria</taxon>
        <taxon>Pseudomonadati</taxon>
        <taxon>Bacteroidota</taxon>
        <taxon>Bacteroidia</taxon>
        <taxon>Bacteroidales</taxon>
        <taxon>Prevotellaceae</taxon>
        <taxon>Prevotella</taxon>
    </lineage>
</organism>
<keyword evidence="2" id="KW-0732">Signal</keyword>
<protein>
    <submittedName>
        <fullName evidence="4">Outer membrane beta-barrel protein</fullName>
    </submittedName>
</protein>